<evidence type="ECO:0000313" key="3">
    <source>
        <dbReference type="Proteomes" id="UP000765509"/>
    </source>
</evidence>
<name>A0A9Q3GMX4_9BASI</name>
<organism evidence="2 3">
    <name type="scientific">Austropuccinia psidii MF-1</name>
    <dbReference type="NCBI Taxonomy" id="1389203"/>
    <lineage>
        <taxon>Eukaryota</taxon>
        <taxon>Fungi</taxon>
        <taxon>Dikarya</taxon>
        <taxon>Basidiomycota</taxon>
        <taxon>Pucciniomycotina</taxon>
        <taxon>Pucciniomycetes</taxon>
        <taxon>Pucciniales</taxon>
        <taxon>Sphaerophragmiaceae</taxon>
        <taxon>Austropuccinia</taxon>
    </lineage>
</organism>
<feature type="transmembrane region" description="Helical" evidence="1">
    <location>
        <begin position="15"/>
        <end position="33"/>
    </location>
</feature>
<dbReference type="AlphaFoldDB" id="A0A9Q3GMX4"/>
<comment type="caution">
    <text evidence="2">The sequence shown here is derived from an EMBL/GenBank/DDBJ whole genome shotgun (WGS) entry which is preliminary data.</text>
</comment>
<protein>
    <submittedName>
        <fullName evidence="2">Uncharacterized protein</fullName>
    </submittedName>
</protein>
<keyword evidence="1" id="KW-1133">Transmembrane helix</keyword>
<sequence>MSDQHDPSSSQQPNLALMFFTWYPNILFIIESIRKQEYNLKIPKEYDFNSHSECQLFTPASPTSNLTQPLYPAVFSMSSKKKLIQLPSGSDLTIVKSLLLPDEKIGLAFLWIKKSQMGNLPITFGLLHPLDLLLMPGT</sequence>
<dbReference type="Proteomes" id="UP000765509">
    <property type="component" value="Unassembled WGS sequence"/>
</dbReference>
<keyword evidence="1" id="KW-0812">Transmembrane</keyword>
<accession>A0A9Q3GMX4</accession>
<dbReference type="EMBL" id="AVOT02003439">
    <property type="protein sequence ID" value="MBW0473528.1"/>
    <property type="molecule type" value="Genomic_DNA"/>
</dbReference>
<proteinExistence type="predicted"/>
<evidence type="ECO:0000256" key="1">
    <source>
        <dbReference type="SAM" id="Phobius"/>
    </source>
</evidence>
<keyword evidence="1" id="KW-0472">Membrane</keyword>
<evidence type="ECO:0000313" key="2">
    <source>
        <dbReference type="EMBL" id="MBW0473528.1"/>
    </source>
</evidence>
<gene>
    <name evidence="2" type="ORF">O181_013243</name>
</gene>
<keyword evidence="3" id="KW-1185">Reference proteome</keyword>
<reference evidence="2" key="1">
    <citation type="submission" date="2021-03" db="EMBL/GenBank/DDBJ databases">
        <title>Draft genome sequence of rust myrtle Austropuccinia psidii MF-1, a brazilian biotype.</title>
        <authorList>
            <person name="Quecine M.C."/>
            <person name="Pachon D.M.R."/>
            <person name="Bonatelli M.L."/>
            <person name="Correr F.H."/>
            <person name="Franceschini L.M."/>
            <person name="Leite T.F."/>
            <person name="Margarido G.R.A."/>
            <person name="Almeida C.A."/>
            <person name="Ferrarezi J.A."/>
            <person name="Labate C.A."/>
        </authorList>
    </citation>
    <scope>NUCLEOTIDE SEQUENCE</scope>
    <source>
        <strain evidence="2">MF-1</strain>
    </source>
</reference>